<dbReference type="Gene3D" id="1.10.238.10">
    <property type="entry name" value="EF-hand"/>
    <property type="match status" value="1"/>
</dbReference>
<reference evidence="3" key="1">
    <citation type="submission" date="2022-03" db="EMBL/GenBank/DDBJ databases">
        <authorList>
            <person name="Martin C."/>
        </authorList>
    </citation>
    <scope>NUCLEOTIDE SEQUENCE</scope>
</reference>
<evidence type="ECO:0000256" key="1">
    <source>
        <dbReference type="ARBA" id="ARBA00022837"/>
    </source>
</evidence>
<dbReference type="PROSITE" id="PS00018">
    <property type="entry name" value="EF_HAND_1"/>
    <property type="match status" value="1"/>
</dbReference>
<name>A0A8S4P4P2_OWEFU</name>
<sequence length="178" mass="20936">MPQLWLRKMITMIDAWDLDKDGYVGYDDVMNIAYKFIQVGKFDGNSADNVIEFYRGGLKHSSDNPFEEIVQSTSMSDQLVAIWRTKDNPSALKLICKLYSDMFKALDRNATGFLTFDQYLVFWNTFNLDKRFAKLQFDNMDTDLDGKISEEEFVNAYLDYRKKEDDKLNRFFGPLLKY</sequence>
<evidence type="ECO:0000259" key="2">
    <source>
        <dbReference type="PROSITE" id="PS50222"/>
    </source>
</evidence>
<evidence type="ECO:0000313" key="4">
    <source>
        <dbReference type="Proteomes" id="UP000749559"/>
    </source>
</evidence>
<keyword evidence="1" id="KW-0106">Calcium</keyword>
<dbReference type="Proteomes" id="UP000749559">
    <property type="component" value="Unassembled WGS sequence"/>
</dbReference>
<keyword evidence="4" id="KW-1185">Reference proteome</keyword>
<dbReference type="InterPro" id="IPR002048">
    <property type="entry name" value="EF_hand_dom"/>
</dbReference>
<dbReference type="PROSITE" id="PS50222">
    <property type="entry name" value="EF_HAND_2"/>
    <property type="match status" value="1"/>
</dbReference>
<feature type="domain" description="EF-hand" evidence="2">
    <location>
        <begin position="128"/>
        <end position="163"/>
    </location>
</feature>
<dbReference type="SMART" id="SM00054">
    <property type="entry name" value="EFh"/>
    <property type="match status" value="3"/>
</dbReference>
<dbReference type="SUPFAM" id="SSF47473">
    <property type="entry name" value="EF-hand"/>
    <property type="match status" value="1"/>
</dbReference>
<dbReference type="InterPro" id="IPR011992">
    <property type="entry name" value="EF-hand-dom_pair"/>
</dbReference>
<comment type="caution">
    <text evidence="3">The sequence shown here is derived from an EMBL/GenBank/DDBJ whole genome shotgun (WGS) entry which is preliminary data.</text>
</comment>
<dbReference type="OrthoDB" id="6242242at2759"/>
<gene>
    <name evidence="3" type="ORF">OFUS_LOCUS12360</name>
</gene>
<dbReference type="EMBL" id="CAIIXF020000006">
    <property type="protein sequence ID" value="CAH1786468.1"/>
    <property type="molecule type" value="Genomic_DNA"/>
</dbReference>
<dbReference type="InterPro" id="IPR018247">
    <property type="entry name" value="EF_Hand_1_Ca_BS"/>
</dbReference>
<dbReference type="GO" id="GO:0005509">
    <property type="term" value="F:calcium ion binding"/>
    <property type="evidence" value="ECO:0007669"/>
    <property type="project" value="InterPro"/>
</dbReference>
<dbReference type="Pfam" id="PF13499">
    <property type="entry name" value="EF-hand_7"/>
    <property type="match status" value="1"/>
</dbReference>
<dbReference type="AlphaFoldDB" id="A0A8S4P4P2"/>
<organism evidence="3 4">
    <name type="scientific">Owenia fusiformis</name>
    <name type="common">Polychaete worm</name>
    <dbReference type="NCBI Taxonomy" id="6347"/>
    <lineage>
        <taxon>Eukaryota</taxon>
        <taxon>Metazoa</taxon>
        <taxon>Spiralia</taxon>
        <taxon>Lophotrochozoa</taxon>
        <taxon>Annelida</taxon>
        <taxon>Polychaeta</taxon>
        <taxon>Sedentaria</taxon>
        <taxon>Canalipalpata</taxon>
        <taxon>Sabellida</taxon>
        <taxon>Oweniida</taxon>
        <taxon>Oweniidae</taxon>
        <taxon>Owenia</taxon>
    </lineage>
</organism>
<proteinExistence type="predicted"/>
<accession>A0A8S4P4P2</accession>
<protein>
    <recommendedName>
        <fullName evidence="2">EF-hand domain-containing protein</fullName>
    </recommendedName>
</protein>
<evidence type="ECO:0000313" key="3">
    <source>
        <dbReference type="EMBL" id="CAH1786468.1"/>
    </source>
</evidence>